<evidence type="ECO:0000313" key="1">
    <source>
        <dbReference type="EMBL" id="GGR04544.1"/>
    </source>
</evidence>
<name>A0AAV4KAP0_9ACTN</name>
<sequence>MAGNKRGSAGVRVRRSIGTTAFGRTSERTPFTCAEVSPPYTQNVFFRFEPYVNPSVDDCPEE</sequence>
<accession>A0AAV4KAP0</accession>
<proteinExistence type="predicted"/>
<protein>
    <submittedName>
        <fullName evidence="1">Uncharacterized protein</fullName>
    </submittedName>
</protein>
<dbReference type="AlphaFoldDB" id="A0AAV4KAP0"/>
<dbReference type="Proteomes" id="UP000642014">
    <property type="component" value="Unassembled WGS sequence"/>
</dbReference>
<dbReference type="EMBL" id="BMSJ01000001">
    <property type="protein sequence ID" value="GGR04544.1"/>
    <property type="molecule type" value="Genomic_DNA"/>
</dbReference>
<evidence type="ECO:0000313" key="2">
    <source>
        <dbReference type="Proteomes" id="UP000642014"/>
    </source>
</evidence>
<gene>
    <name evidence="1" type="ORF">GCM10010497_02260</name>
</gene>
<organism evidence="1 2">
    <name type="scientific">Streptomyces cinereoruber</name>
    <dbReference type="NCBI Taxonomy" id="67260"/>
    <lineage>
        <taxon>Bacteria</taxon>
        <taxon>Bacillati</taxon>
        <taxon>Actinomycetota</taxon>
        <taxon>Actinomycetes</taxon>
        <taxon>Kitasatosporales</taxon>
        <taxon>Streptomycetaceae</taxon>
        <taxon>Streptomyces</taxon>
    </lineage>
</organism>
<comment type="caution">
    <text evidence="1">The sequence shown here is derived from an EMBL/GenBank/DDBJ whole genome shotgun (WGS) entry which is preliminary data.</text>
</comment>
<reference evidence="1 2" key="1">
    <citation type="journal article" date="2014" name="Int. J. Syst. Evol. Microbiol.">
        <title>Complete genome sequence of Corynebacterium casei LMG S-19264T (=DSM 44701T), isolated from a smear-ripened cheese.</title>
        <authorList>
            <consortium name="US DOE Joint Genome Institute (JGI-PGF)"/>
            <person name="Walter F."/>
            <person name="Albersmeier A."/>
            <person name="Kalinowski J."/>
            <person name="Ruckert C."/>
        </authorList>
    </citation>
    <scope>NUCLEOTIDE SEQUENCE [LARGE SCALE GENOMIC DNA]</scope>
    <source>
        <strain evidence="1 2">JCM 4205</strain>
    </source>
</reference>